<reference evidence="1" key="1">
    <citation type="submission" date="2014-07" db="EMBL/GenBank/DDBJ databases">
        <authorList>
            <person name="Martin A.A"/>
            <person name="De Silva N."/>
        </authorList>
    </citation>
    <scope>NUCLEOTIDE SEQUENCE</scope>
</reference>
<protein>
    <submittedName>
        <fullName evidence="2">Acid phosphatase</fullName>
    </submittedName>
</protein>
<sequence>MPLTYGNTTADIESLQWHQRVCVAGLILCNKMPYKDIKVTLYQKNIFGIPVVLKSVQSYCNANFILIANHIFPLGKWEHVTLWYGDTNNDESNFENESGE</sequence>
<dbReference type="WBParaSite" id="SVE_0580200.1">
    <property type="protein sequence ID" value="SVE_0580200.1"/>
    <property type="gene ID" value="SVE_0580200"/>
</dbReference>
<keyword evidence="1" id="KW-1185">Reference proteome</keyword>
<proteinExistence type="predicted"/>
<evidence type="ECO:0000313" key="1">
    <source>
        <dbReference type="Proteomes" id="UP000035680"/>
    </source>
</evidence>
<name>A0A0K0FAE8_STRVS</name>
<evidence type="ECO:0000313" key="2">
    <source>
        <dbReference type="WBParaSite" id="SVE_0580200.1"/>
    </source>
</evidence>
<dbReference type="Proteomes" id="UP000035680">
    <property type="component" value="Unassembled WGS sequence"/>
</dbReference>
<dbReference type="AlphaFoldDB" id="A0A0K0FAE8"/>
<reference evidence="2" key="2">
    <citation type="submission" date="2015-08" db="UniProtKB">
        <authorList>
            <consortium name="WormBaseParasite"/>
        </authorList>
    </citation>
    <scope>IDENTIFICATION</scope>
</reference>
<accession>A0A0K0FAE8</accession>
<organism evidence="1 2">
    <name type="scientific">Strongyloides venezuelensis</name>
    <name type="common">Threadworm</name>
    <dbReference type="NCBI Taxonomy" id="75913"/>
    <lineage>
        <taxon>Eukaryota</taxon>
        <taxon>Metazoa</taxon>
        <taxon>Ecdysozoa</taxon>
        <taxon>Nematoda</taxon>
        <taxon>Chromadorea</taxon>
        <taxon>Rhabditida</taxon>
        <taxon>Tylenchina</taxon>
        <taxon>Panagrolaimomorpha</taxon>
        <taxon>Strongyloidoidea</taxon>
        <taxon>Strongyloididae</taxon>
        <taxon>Strongyloides</taxon>
    </lineage>
</organism>